<accession>A0A8H6R727</accession>
<feature type="domain" description="Heterokaryon incompatibility" evidence="2">
    <location>
        <begin position="48"/>
        <end position="139"/>
    </location>
</feature>
<evidence type="ECO:0000256" key="1">
    <source>
        <dbReference type="SAM" id="MobiDB-lite"/>
    </source>
</evidence>
<reference evidence="3" key="1">
    <citation type="submission" date="2020-04" db="EMBL/GenBank/DDBJ databases">
        <title>Draft genome resource of the tomato pathogen Pseudocercospora fuligena.</title>
        <authorList>
            <person name="Zaccaron A."/>
        </authorList>
    </citation>
    <scope>NUCLEOTIDE SEQUENCE</scope>
    <source>
        <strain evidence="3">PF001</strain>
    </source>
</reference>
<name>A0A8H6R727_9PEZI</name>
<sequence>MSNFHIAFKFEPIAEDHLRLLTIAPAPEVSTPLSCILSSCHRSEHPKYTAVSYTWGSVDDKVAIGVNERELRVTKNCELALKAARSLDEPITVWIDAVCINQQNLAERWTQVARMGDTFRLAEETLVFLGPDDGRSWDPFDAEMSTEVWRTLLMRPWFSRTWVIQELLLSKRVTLLVGARRLPYLQLLSVCIERDLELPTLLEMRKQFAHEYGGRPSKRMEEDEASRDQTVFMFDNGQKGKDHNAMSSSGASRQPKMSQDSGRTDLAYWRLPELLEHTRSFGCQDPRDKLFALLPLFQKPIPSALAPNYSKTTQEVFTDLSWFMLEQKLPYALSHVNGIGSSDAPSWTTLWHQDTKHTSIARDDLWRAGYRKGLRDPQPQRCFEDPNMLIIRGLHLGWCIPFGALRRYNIRNKPEVPTFDDFTYDSGFHLAFEVEEIKLSEGVSEQKLRVTILARSSTILGSGAIILSEVCKIWKQHLVRVQSDVKLSTRTFVFEIPSLQDIPWADIDMPLAKRHDLYVTFPQPERSSFMLTSLGKRLCGAKGTAKAFLNIPTACEWWDSVCILAGHELPMVMRKCDKHWRVVGECVIATFNESVMMGGIVDQLEQVSVFPEPCKEPWQEFDIM</sequence>
<dbReference type="Proteomes" id="UP000660729">
    <property type="component" value="Unassembled WGS sequence"/>
</dbReference>
<feature type="compositionally biased region" description="Polar residues" evidence="1">
    <location>
        <begin position="245"/>
        <end position="261"/>
    </location>
</feature>
<dbReference type="InterPro" id="IPR052895">
    <property type="entry name" value="HetReg/Transcr_Mod"/>
</dbReference>
<proteinExistence type="predicted"/>
<comment type="caution">
    <text evidence="3">The sequence shown here is derived from an EMBL/GenBank/DDBJ whole genome shotgun (WGS) entry which is preliminary data.</text>
</comment>
<protein>
    <submittedName>
        <fullName evidence="3">Heterokaryon incompatibility protein 6, OR allele</fullName>
    </submittedName>
</protein>
<evidence type="ECO:0000313" key="3">
    <source>
        <dbReference type="EMBL" id="KAF7185599.1"/>
    </source>
</evidence>
<dbReference type="AlphaFoldDB" id="A0A8H6R727"/>
<organism evidence="3 4">
    <name type="scientific">Pseudocercospora fuligena</name>
    <dbReference type="NCBI Taxonomy" id="685502"/>
    <lineage>
        <taxon>Eukaryota</taxon>
        <taxon>Fungi</taxon>
        <taxon>Dikarya</taxon>
        <taxon>Ascomycota</taxon>
        <taxon>Pezizomycotina</taxon>
        <taxon>Dothideomycetes</taxon>
        <taxon>Dothideomycetidae</taxon>
        <taxon>Mycosphaerellales</taxon>
        <taxon>Mycosphaerellaceae</taxon>
        <taxon>Pseudocercospora</taxon>
    </lineage>
</organism>
<dbReference type="InterPro" id="IPR010730">
    <property type="entry name" value="HET"/>
</dbReference>
<keyword evidence="4" id="KW-1185">Reference proteome</keyword>
<dbReference type="Pfam" id="PF06985">
    <property type="entry name" value="HET"/>
    <property type="match status" value="1"/>
</dbReference>
<dbReference type="PANTHER" id="PTHR24148:SF64">
    <property type="entry name" value="HETEROKARYON INCOMPATIBILITY DOMAIN-CONTAINING PROTEIN"/>
    <property type="match status" value="1"/>
</dbReference>
<dbReference type="OrthoDB" id="2157530at2759"/>
<dbReference type="EMBL" id="JABCIY010000316">
    <property type="protein sequence ID" value="KAF7185599.1"/>
    <property type="molecule type" value="Genomic_DNA"/>
</dbReference>
<evidence type="ECO:0000313" key="4">
    <source>
        <dbReference type="Proteomes" id="UP000660729"/>
    </source>
</evidence>
<gene>
    <name evidence="3" type="ORF">HII31_13096</name>
</gene>
<evidence type="ECO:0000259" key="2">
    <source>
        <dbReference type="Pfam" id="PF06985"/>
    </source>
</evidence>
<dbReference type="PANTHER" id="PTHR24148">
    <property type="entry name" value="ANKYRIN REPEAT DOMAIN-CONTAINING PROTEIN 39 HOMOLOG-RELATED"/>
    <property type="match status" value="1"/>
</dbReference>
<feature type="region of interest" description="Disordered" evidence="1">
    <location>
        <begin position="237"/>
        <end position="261"/>
    </location>
</feature>